<dbReference type="AlphaFoldDB" id="A0A9D2PN09"/>
<dbReference type="SUPFAM" id="SSF51735">
    <property type="entry name" value="NAD(P)-binding Rossmann-fold domains"/>
    <property type="match status" value="1"/>
</dbReference>
<comment type="caution">
    <text evidence="1">The sequence shown here is derived from an EMBL/GenBank/DDBJ whole genome shotgun (WGS) entry which is preliminary data.</text>
</comment>
<dbReference type="Gene3D" id="3.40.50.720">
    <property type="entry name" value="NAD(P)-binding Rossmann-like Domain"/>
    <property type="match status" value="1"/>
</dbReference>
<name>A0A9D2PN09_9FIRM</name>
<protein>
    <submittedName>
        <fullName evidence="1">Dipicolinate synthase</fullName>
    </submittedName>
</protein>
<feature type="non-terminal residue" evidence="1">
    <location>
        <position position="1"/>
    </location>
</feature>
<reference evidence="1" key="1">
    <citation type="journal article" date="2021" name="PeerJ">
        <title>Extensive microbial diversity within the chicken gut microbiome revealed by metagenomics and culture.</title>
        <authorList>
            <person name="Gilroy R."/>
            <person name="Ravi A."/>
            <person name="Getino M."/>
            <person name="Pursley I."/>
            <person name="Horton D.L."/>
            <person name="Alikhan N.F."/>
            <person name="Baker D."/>
            <person name="Gharbi K."/>
            <person name="Hall N."/>
            <person name="Watson M."/>
            <person name="Adriaenssens E.M."/>
            <person name="Foster-Nyarko E."/>
            <person name="Jarju S."/>
            <person name="Secka A."/>
            <person name="Antonio M."/>
            <person name="Oren A."/>
            <person name="Chaudhuri R.R."/>
            <person name="La Ragione R."/>
            <person name="Hildebrand F."/>
            <person name="Pallen M.J."/>
        </authorList>
    </citation>
    <scope>NUCLEOTIDE SEQUENCE</scope>
    <source>
        <strain evidence="1">ChiBcec2-3848</strain>
    </source>
</reference>
<dbReference type="InterPro" id="IPR036291">
    <property type="entry name" value="NAD(P)-bd_dom_sf"/>
</dbReference>
<dbReference type="Proteomes" id="UP000823886">
    <property type="component" value="Unassembled WGS sequence"/>
</dbReference>
<dbReference type="EMBL" id="DWVZ01000010">
    <property type="protein sequence ID" value="HJC62160.1"/>
    <property type="molecule type" value="Genomic_DNA"/>
</dbReference>
<evidence type="ECO:0000313" key="2">
    <source>
        <dbReference type="Proteomes" id="UP000823886"/>
    </source>
</evidence>
<accession>A0A9D2PN09</accession>
<reference evidence="1" key="2">
    <citation type="submission" date="2021-04" db="EMBL/GenBank/DDBJ databases">
        <authorList>
            <person name="Gilroy R."/>
        </authorList>
    </citation>
    <scope>NUCLEOTIDE SEQUENCE</scope>
    <source>
        <strain evidence="1">ChiBcec2-3848</strain>
    </source>
</reference>
<sequence length="140" mass="14924">SCAVLGYGNCGSAICAYLKGMFCRLYVASREEEERAQAALFADRTGSLEEFQRCAGAFDFIFNTIPAMVLPAPVLKNLKHSVTVLDIASAPGGVDYASAKELGIRALPCPGIPGRYAPGSSAKVIKEIIERYVKGDSKCL</sequence>
<organism evidence="1 2">
    <name type="scientific">Candidatus Blautia merdavium</name>
    <dbReference type="NCBI Taxonomy" id="2838494"/>
    <lineage>
        <taxon>Bacteria</taxon>
        <taxon>Bacillati</taxon>
        <taxon>Bacillota</taxon>
        <taxon>Clostridia</taxon>
        <taxon>Lachnospirales</taxon>
        <taxon>Lachnospiraceae</taxon>
        <taxon>Blautia</taxon>
    </lineage>
</organism>
<evidence type="ECO:0000313" key="1">
    <source>
        <dbReference type="EMBL" id="HJC62160.1"/>
    </source>
</evidence>
<gene>
    <name evidence="1" type="ORF">H9753_00885</name>
</gene>
<proteinExistence type="predicted"/>